<dbReference type="Proteomes" id="UP000037510">
    <property type="component" value="Unassembled WGS sequence"/>
</dbReference>
<dbReference type="InterPro" id="IPR042099">
    <property type="entry name" value="ANL_N_sf"/>
</dbReference>
<dbReference type="GO" id="GO:0005777">
    <property type="term" value="C:peroxisome"/>
    <property type="evidence" value="ECO:0007669"/>
    <property type="project" value="UniProtKB-SubCell"/>
</dbReference>
<dbReference type="SUPFAM" id="SSF56801">
    <property type="entry name" value="Acetyl-CoA synthetase-like"/>
    <property type="match status" value="1"/>
</dbReference>
<dbReference type="Pfam" id="PF13193">
    <property type="entry name" value="AMP-binding_C"/>
    <property type="match status" value="1"/>
</dbReference>
<organism evidence="5 6">
    <name type="scientific">Operophtera brumata</name>
    <name type="common">Winter moth</name>
    <name type="synonym">Phalaena brumata</name>
    <dbReference type="NCBI Taxonomy" id="104452"/>
    <lineage>
        <taxon>Eukaryota</taxon>
        <taxon>Metazoa</taxon>
        <taxon>Ecdysozoa</taxon>
        <taxon>Arthropoda</taxon>
        <taxon>Hexapoda</taxon>
        <taxon>Insecta</taxon>
        <taxon>Pterygota</taxon>
        <taxon>Neoptera</taxon>
        <taxon>Endopterygota</taxon>
        <taxon>Lepidoptera</taxon>
        <taxon>Glossata</taxon>
        <taxon>Ditrysia</taxon>
        <taxon>Geometroidea</taxon>
        <taxon>Geometridae</taxon>
        <taxon>Larentiinae</taxon>
        <taxon>Operophtera</taxon>
    </lineage>
</organism>
<comment type="caution">
    <text evidence="5">The sequence shown here is derived from an EMBL/GenBank/DDBJ whole genome shotgun (WGS) entry which is preliminary data.</text>
</comment>
<evidence type="ECO:0000256" key="1">
    <source>
        <dbReference type="ARBA" id="ARBA00004275"/>
    </source>
</evidence>
<protein>
    <submittedName>
        <fullName evidence="5">Luciferase</fullName>
    </submittedName>
</protein>
<proteinExistence type="predicted"/>
<dbReference type="InterPro" id="IPR025110">
    <property type="entry name" value="AMP-bd_C"/>
</dbReference>
<comment type="subcellular location">
    <subcellularLocation>
        <location evidence="1">Peroxisome</location>
    </subcellularLocation>
</comment>
<dbReference type="STRING" id="104452.A0A0L7K4N6"/>
<dbReference type="PANTHER" id="PTHR24096:SF353">
    <property type="entry name" value="GH16244P-RELATED"/>
    <property type="match status" value="1"/>
</dbReference>
<evidence type="ECO:0000313" key="6">
    <source>
        <dbReference type="Proteomes" id="UP000037510"/>
    </source>
</evidence>
<feature type="domain" description="AMP-binding enzyme C-terminal" evidence="4">
    <location>
        <begin position="150"/>
        <end position="214"/>
    </location>
</feature>
<dbReference type="Gene3D" id="3.40.50.12780">
    <property type="entry name" value="N-terminal domain of ligase-like"/>
    <property type="match status" value="1"/>
</dbReference>
<evidence type="ECO:0000313" key="5">
    <source>
        <dbReference type="EMBL" id="KOB58182.1"/>
    </source>
</evidence>
<dbReference type="PANTHER" id="PTHR24096">
    <property type="entry name" value="LONG-CHAIN-FATTY-ACID--COA LIGASE"/>
    <property type="match status" value="1"/>
</dbReference>
<keyword evidence="2" id="KW-0576">Peroxisome</keyword>
<dbReference type="GO" id="GO:0004467">
    <property type="term" value="F:long-chain fatty acid-CoA ligase activity"/>
    <property type="evidence" value="ECO:0007669"/>
    <property type="project" value="TreeGrafter"/>
</dbReference>
<evidence type="ECO:0000259" key="3">
    <source>
        <dbReference type="Pfam" id="PF00501"/>
    </source>
</evidence>
<name>A0A0L7K4N6_OPEBR</name>
<evidence type="ECO:0000259" key="4">
    <source>
        <dbReference type="Pfam" id="PF13193"/>
    </source>
</evidence>
<dbReference type="AlphaFoldDB" id="A0A0L7K4N6"/>
<keyword evidence="6" id="KW-1185">Reference proteome</keyword>
<dbReference type="InterPro" id="IPR045851">
    <property type="entry name" value="AMP-bd_C_sf"/>
</dbReference>
<dbReference type="InterPro" id="IPR000873">
    <property type="entry name" value="AMP-dep_synth/lig_dom"/>
</dbReference>
<sequence>WVSGFFQALGMPLLHQTKIQTSAPATVEHVIDIINKYRMRLRKDTLLMEAYGQTENLGPVFAPNPFAPIGCCGRPTAGVHTKLVDPETGKEITEPNEYYNNPEETAKAFTVDGWYKTGDLLYHDENYNYFFVERLKMLIKYRSYHIVPPELEEVIRSHSGVHEVSVTSIPHDVDGEHAVACVVRRPGSAVSAQDIKDLVAVVFMDALPMTSAGKVARAKLREIVKTAFRE</sequence>
<gene>
    <name evidence="5" type="ORF">OBRU01_22723</name>
</gene>
<dbReference type="Pfam" id="PF00501">
    <property type="entry name" value="AMP-binding"/>
    <property type="match status" value="1"/>
</dbReference>
<dbReference type="GO" id="GO:0046949">
    <property type="term" value="P:fatty-acyl-CoA biosynthetic process"/>
    <property type="evidence" value="ECO:0007669"/>
    <property type="project" value="TreeGrafter"/>
</dbReference>
<dbReference type="EMBL" id="JTDY01010522">
    <property type="protein sequence ID" value="KOB58182.1"/>
    <property type="molecule type" value="Genomic_DNA"/>
</dbReference>
<feature type="non-terminal residue" evidence="5">
    <location>
        <position position="1"/>
    </location>
</feature>
<reference evidence="5 6" key="1">
    <citation type="journal article" date="2015" name="Genome Biol. Evol.">
        <title>The genome of winter moth (Operophtera brumata) provides a genomic perspective on sexual dimorphism and phenology.</title>
        <authorList>
            <person name="Derks M.F."/>
            <person name="Smit S."/>
            <person name="Salis L."/>
            <person name="Schijlen E."/>
            <person name="Bossers A."/>
            <person name="Mateman C."/>
            <person name="Pijl A.S."/>
            <person name="de Ridder D."/>
            <person name="Groenen M.A."/>
            <person name="Visser M.E."/>
            <person name="Megens H.J."/>
        </authorList>
    </citation>
    <scope>NUCLEOTIDE SEQUENCE [LARGE SCALE GENOMIC DNA]</scope>
    <source>
        <strain evidence="5">WM2013NL</strain>
        <tissue evidence="5">Head and thorax</tissue>
    </source>
</reference>
<feature type="domain" description="AMP-dependent synthetase/ligase" evidence="3">
    <location>
        <begin position="35"/>
        <end position="92"/>
    </location>
</feature>
<evidence type="ECO:0000256" key="2">
    <source>
        <dbReference type="ARBA" id="ARBA00023140"/>
    </source>
</evidence>
<accession>A0A0L7K4N6</accession>
<dbReference type="Gene3D" id="3.30.300.30">
    <property type="match status" value="1"/>
</dbReference>